<keyword evidence="4 6" id="KW-0464">Manganese</keyword>
<organism evidence="9 10">
    <name type="scientific">Wansuia hejianensis</name>
    <dbReference type="NCBI Taxonomy" id="2763667"/>
    <lineage>
        <taxon>Bacteria</taxon>
        <taxon>Bacillati</taxon>
        <taxon>Bacillota</taxon>
        <taxon>Clostridia</taxon>
        <taxon>Lachnospirales</taxon>
        <taxon>Lachnospiraceae</taxon>
        <taxon>Wansuia</taxon>
    </lineage>
</organism>
<evidence type="ECO:0000256" key="6">
    <source>
        <dbReference type="HAMAP-Rule" id="MF_01518"/>
    </source>
</evidence>
<dbReference type="InterPro" id="IPR006679">
    <property type="entry name" value="Adenine_deam"/>
</dbReference>
<comment type="similarity">
    <text evidence="1 6">Belongs to the metallo-dependent hydrolases superfamily. Adenine deaminase family.</text>
</comment>
<evidence type="ECO:0000256" key="1">
    <source>
        <dbReference type="ARBA" id="ARBA00006773"/>
    </source>
</evidence>
<dbReference type="Gene3D" id="3.20.20.140">
    <property type="entry name" value="Metal-dependent hydrolases"/>
    <property type="match status" value="1"/>
</dbReference>
<keyword evidence="10" id="KW-1185">Reference proteome</keyword>
<evidence type="ECO:0000256" key="2">
    <source>
        <dbReference type="ARBA" id="ARBA00012782"/>
    </source>
</evidence>
<feature type="domain" description="Amidohydrolase-related" evidence="7">
    <location>
        <begin position="68"/>
        <end position="353"/>
    </location>
</feature>
<dbReference type="EMBL" id="CP060635">
    <property type="protein sequence ID" value="QNM08747.1"/>
    <property type="molecule type" value="Genomic_DNA"/>
</dbReference>
<dbReference type="PANTHER" id="PTHR11113:SF2">
    <property type="entry name" value="ADENINE DEAMINASE"/>
    <property type="match status" value="1"/>
</dbReference>
<evidence type="ECO:0000256" key="4">
    <source>
        <dbReference type="ARBA" id="ARBA00023211"/>
    </source>
</evidence>
<dbReference type="EC" id="3.5.4.2" evidence="2 6"/>
<dbReference type="InterPro" id="IPR032466">
    <property type="entry name" value="Metal_Hydrolase"/>
</dbReference>
<evidence type="ECO:0000313" key="9">
    <source>
        <dbReference type="EMBL" id="QNM08747.1"/>
    </source>
</evidence>
<evidence type="ECO:0000313" key="10">
    <source>
        <dbReference type="Proteomes" id="UP000515860"/>
    </source>
</evidence>
<dbReference type="AlphaFoldDB" id="A0A7G9GD65"/>
<reference evidence="9 10" key="1">
    <citation type="submission" date="2020-08" db="EMBL/GenBank/DDBJ databases">
        <authorList>
            <person name="Liu C."/>
            <person name="Sun Q."/>
        </authorList>
    </citation>
    <scope>NUCLEOTIDE SEQUENCE [LARGE SCALE GENOMIC DNA]</scope>
    <source>
        <strain evidence="9 10">NSJ-29</strain>
    </source>
</reference>
<dbReference type="KEGG" id="whj:H9Q79_00025"/>
<accession>A0A7G9GD65</accession>
<dbReference type="Gene3D" id="2.30.40.10">
    <property type="entry name" value="Urease, subunit C, domain 1"/>
    <property type="match status" value="1"/>
</dbReference>
<dbReference type="Proteomes" id="UP000515860">
    <property type="component" value="Chromosome"/>
</dbReference>
<evidence type="ECO:0000256" key="5">
    <source>
        <dbReference type="ARBA" id="ARBA00047720"/>
    </source>
</evidence>
<dbReference type="SUPFAM" id="SSF51338">
    <property type="entry name" value="Composite domain of metallo-dependent hydrolases"/>
    <property type="match status" value="1"/>
</dbReference>
<dbReference type="InterPro" id="IPR006680">
    <property type="entry name" value="Amidohydro-rel"/>
</dbReference>
<dbReference type="Pfam" id="PF01979">
    <property type="entry name" value="Amidohydro_1"/>
    <property type="match status" value="1"/>
</dbReference>
<comment type="cofactor">
    <cofactor evidence="6">
        <name>Mn(2+)</name>
        <dbReference type="ChEBI" id="CHEBI:29035"/>
    </cofactor>
</comment>
<dbReference type="InterPro" id="IPR011059">
    <property type="entry name" value="Metal-dep_hydrolase_composite"/>
</dbReference>
<name>A0A7G9GD65_9FIRM</name>
<evidence type="ECO:0000259" key="8">
    <source>
        <dbReference type="Pfam" id="PF13382"/>
    </source>
</evidence>
<dbReference type="Pfam" id="PF13382">
    <property type="entry name" value="Adenine_deam_C"/>
    <property type="match status" value="1"/>
</dbReference>
<dbReference type="NCBIfam" id="TIGR01178">
    <property type="entry name" value="ade"/>
    <property type="match status" value="1"/>
</dbReference>
<comment type="catalytic activity">
    <reaction evidence="5 6">
        <text>adenine + H2O + H(+) = hypoxanthine + NH4(+)</text>
        <dbReference type="Rhea" id="RHEA:23688"/>
        <dbReference type="ChEBI" id="CHEBI:15377"/>
        <dbReference type="ChEBI" id="CHEBI:15378"/>
        <dbReference type="ChEBI" id="CHEBI:16708"/>
        <dbReference type="ChEBI" id="CHEBI:17368"/>
        <dbReference type="ChEBI" id="CHEBI:28938"/>
        <dbReference type="EC" id="3.5.4.2"/>
    </reaction>
</comment>
<dbReference type="HAMAP" id="MF_01518">
    <property type="entry name" value="Adenine_deamin"/>
    <property type="match status" value="1"/>
</dbReference>
<evidence type="ECO:0000256" key="3">
    <source>
        <dbReference type="ARBA" id="ARBA00022801"/>
    </source>
</evidence>
<keyword evidence="3 6" id="KW-0378">Hydrolase</keyword>
<dbReference type="GO" id="GO:0000034">
    <property type="term" value="F:adenine deaminase activity"/>
    <property type="evidence" value="ECO:0007669"/>
    <property type="project" value="UniProtKB-UniRule"/>
</dbReference>
<proteinExistence type="inferred from homology"/>
<gene>
    <name evidence="6 9" type="primary">ade</name>
    <name evidence="9" type="ORF">H9Q79_00025</name>
</gene>
<sequence length="586" mass="62910">MDNILIQVALGKRPADMVIRNGRLINVLTGEIYETEIAVANGKIASIGPLAAGTCGPDTQVIDAKGQYLAPGFIDAHIHIESSMMTYTEFAKMVVKHGTTAVATDLMEVTIVSGVEGMKEVLAESKNTPVRLFYPVPAFMEDNGLQTTGSTLHAEMIDELVRLPEAVGLAEVLAPPILAGSPASAHMLELAKENHKSAEGHAPCLLNEELNAYVGAGVTSDHESTNKEEALQKMRCGLHVLMREGSASTDLRPCLKAITEEHINPRYCSMVSDDIDALHISRKGHLDNKVRIAIEEGVDPVTAIQMVTINPAENFHVDDRVGSITPGKDADIVFLSSLEECKVERVISAGELVVDEGVLIKELPHPQYSDRLMNTIKLSKKITGDDLVLHADAGSAKAKVHVIGASPVTLLTEALEADLPVKDGVVQCDVKQDILRIACVERYGKNGSIGRSFIKGFNLREGAIAISVGHDHHNISVVGSDPEDMAAAVNRIAELQGGLVLVKGGQVLAEIPLPICGLLSDEGGEIVADRLEELIEKLRGLGCTVPSPNITLSFITLIFIPCFGITDQGLFDVKEFRIIDPIISQE</sequence>
<evidence type="ECO:0000259" key="7">
    <source>
        <dbReference type="Pfam" id="PF01979"/>
    </source>
</evidence>
<dbReference type="PANTHER" id="PTHR11113">
    <property type="entry name" value="N-ACETYLGLUCOSAMINE-6-PHOSPHATE DEACETYLASE"/>
    <property type="match status" value="1"/>
</dbReference>
<dbReference type="RefSeq" id="WP_249328909.1">
    <property type="nucleotide sequence ID" value="NZ_CP060635.1"/>
</dbReference>
<feature type="domain" description="Adenine deaminase C-terminal" evidence="8">
    <location>
        <begin position="410"/>
        <end position="576"/>
    </location>
</feature>
<dbReference type="InterPro" id="IPR026912">
    <property type="entry name" value="Adenine_deam_C"/>
</dbReference>
<dbReference type="SUPFAM" id="SSF51556">
    <property type="entry name" value="Metallo-dependent hydrolases"/>
    <property type="match status" value="1"/>
</dbReference>
<protein>
    <recommendedName>
        <fullName evidence="2 6">Adenine deaminase</fullName>
        <shortName evidence="6">Adenase</shortName>
        <shortName evidence="6">Adenine aminase</shortName>
        <ecNumber evidence="2 6">3.5.4.2</ecNumber>
    </recommendedName>
</protein>
<dbReference type="GO" id="GO:0006146">
    <property type="term" value="P:adenine catabolic process"/>
    <property type="evidence" value="ECO:0007669"/>
    <property type="project" value="InterPro"/>
</dbReference>